<dbReference type="Gene3D" id="3.90.550.20">
    <property type="match status" value="1"/>
</dbReference>
<dbReference type="InterPro" id="IPR007577">
    <property type="entry name" value="GlycoTrfase_DXD_sugar-bd_CS"/>
</dbReference>
<comment type="similarity">
    <text evidence="2">Belongs to the glycosyltransferase 32 family.</text>
</comment>
<protein>
    <recommendedName>
        <fullName evidence="7">VHS domain-containing protein</fullName>
    </recommendedName>
</protein>
<dbReference type="PANTHER" id="PTHR12042">
    <property type="entry name" value="LACTOSYLCERAMIDE 4-ALPHA-GALACTOSYLTRANSFERASE ALPHA- 1,4-GALACTOSYLTRANSFERASE"/>
    <property type="match status" value="1"/>
</dbReference>
<evidence type="ECO:0000256" key="1">
    <source>
        <dbReference type="ARBA" id="ARBA00004323"/>
    </source>
</evidence>
<keyword evidence="4" id="KW-0808">Transferase</keyword>
<evidence type="ECO:0000256" key="4">
    <source>
        <dbReference type="ARBA" id="ARBA00022679"/>
    </source>
</evidence>
<dbReference type="GO" id="GO:0043130">
    <property type="term" value="F:ubiquitin binding"/>
    <property type="evidence" value="ECO:0007669"/>
    <property type="project" value="InterPro"/>
</dbReference>
<organism evidence="8">
    <name type="scientific">Notodromas monacha</name>
    <dbReference type="NCBI Taxonomy" id="399045"/>
    <lineage>
        <taxon>Eukaryota</taxon>
        <taxon>Metazoa</taxon>
        <taxon>Ecdysozoa</taxon>
        <taxon>Arthropoda</taxon>
        <taxon>Crustacea</taxon>
        <taxon>Oligostraca</taxon>
        <taxon>Ostracoda</taxon>
        <taxon>Podocopa</taxon>
        <taxon>Podocopida</taxon>
        <taxon>Cypridocopina</taxon>
        <taxon>Cypridoidea</taxon>
        <taxon>Cyprididae</taxon>
        <taxon>Notodromas</taxon>
    </lineage>
</organism>
<dbReference type="CDD" id="cd03567">
    <property type="entry name" value="VHS_GGA_metazoan"/>
    <property type="match status" value="1"/>
</dbReference>
<sequence length="763" mass="84755">MYEQRNSAKGMRLRRKELFIFLLGTALLFAVATFHYSIGTFKPSDWFYHGYIPLFLDGNLSSLSFQTVPDDAVYFLETSGLPFLNLKQLCSIESAAKYHPEKVVFVAVKSERFLYSDSVNVLRQNYKNVRIARLDPDSWLNSTVLFSWMKNGLLGKSSYKTSHMSDVLRYATLYKHGGIYLDLDAIVQKSLGSLKNSLALEGILANGAVMVFDKHHPFLQDCMNDTVLKFNGADWGSNGPKLVSRVLSKWCNSTSLSPGICQGVHLLPKTAFYAIPWAEWQHFFVEDAVESNAVMEIVSESYVVHLWNLHTSKVPVKLDSYQPFARLARMHCPRICDYAGRTLVKSGCYRLRPLRVMDAKDENTAKLLKGEFDRVAKSSDAESKWKTVMAFCDVTIRETNGPVHAVKLLSAEMLSANEEIALRALEVLEACVRRCGPRFQAEVGKFRFLNEIVKLVSPRYLGKRTTERVKSKSIELLYVWTQLLPHEPKIKEAYEMLKDQKLIDGDPDVPLCTDVGLGSEKDVDEKMTSGSHPSDDIFKNDERSQRLKKLLQSRNAHDLQEANKLIKKIVSEIGLVMEGHSSIIDEIEAQLGNQGPPSCIVIAVGGGGMLLGALKGLERKGWHDTKILVMETIGADCYNLSVKAGKLVAIPDITSVARCLGALKPADELEQYLGSDMVLSEVVSDNEALRALITFADDQRCLTEAACGAALAALYSGILNKYIESGKISAEKPIVIHVCGGNLISGAIMAEYKARLAADAEGN</sequence>
<dbReference type="SMART" id="SM00288">
    <property type="entry name" value="VHS"/>
    <property type="match status" value="1"/>
</dbReference>
<dbReference type="Pfam" id="PF04572">
    <property type="entry name" value="Gb3_synth"/>
    <property type="match status" value="1"/>
</dbReference>
<evidence type="ECO:0000259" key="7">
    <source>
        <dbReference type="PROSITE" id="PS50179"/>
    </source>
</evidence>
<evidence type="ECO:0000256" key="3">
    <source>
        <dbReference type="ARBA" id="ARBA00022676"/>
    </source>
</evidence>
<dbReference type="Pfam" id="PF00790">
    <property type="entry name" value="VHS"/>
    <property type="match status" value="1"/>
</dbReference>
<evidence type="ECO:0000313" key="8">
    <source>
        <dbReference type="EMBL" id="CAD7276268.1"/>
    </source>
</evidence>
<dbReference type="Pfam" id="PF00291">
    <property type="entry name" value="PALP"/>
    <property type="match status" value="1"/>
</dbReference>
<dbReference type="OrthoDB" id="409543at2759"/>
<dbReference type="SUPFAM" id="SSF48464">
    <property type="entry name" value="ENTH/VHS domain"/>
    <property type="match status" value="1"/>
</dbReference>
<keyword evidence="6" id="KW-0472">Membrane</keyword>
<feature type="domain" description="VHS" evidence="7">
    <location>
        <begin position="375"/>
        <end position="500"/>
    </location>
</feature>
<dbReference type="Gene3D" id="3.40.50.1100">
    <property type="match status" value="1"/>
</dbReference>
<proteinExistence type="inferred from homology"/>
<dbReference type="SUPFAM" id="SSF53686">
    <property type="entry name" value="Tryptophan synthase beta subunit-like PLP-dependent enzymes"/>
    <property type="match status" value="1"/>
</dbReference>
<dbReference type="Pfam" id="PF04488">
    <property type="entry name" value="Gly_transf_sug"/>
    <property type="match status" value="1"/>
</dbReference>
<dbReference type="PANTHER" id="PTHR12042:SF21">
    <property type="entry name" value="ALPHA1,4-GALACTOSYLTRANSFERASE 1-RELATED"/>
    <property type="match status" value="1"/>
</dbReference>
<accession>A0A7R9BL60</accession>
<dbReference type="SUPFAM" id="SSF89009">
    <property type="entry name" value="GAT-like domain"/>
    <property type="match status" value="1"/>
</dbReference>
<gene>
    <name evidence="8" type="ORF">NMOB1V02_LOCUS4039</name>
</gene>
<dbReference type="SUPFAM" id="SSF53448">
    <property type="entry name" value="Nucleotide-diphospho-sugar transferases"/>
    <property type="match status" value="1"/>
</dbReference>
<keyword evidence="9" id="KW-1185">Reference proteome</keyword>
<dbReference type="GO" id="GO:0035091">
    <property type="term" value="F:phosphatidylinositol binding"/>
    <property type="evidence" value="ECO:0007669"/>
    <property type="project" value="InterPro"/>
</dbReference>
<name>A0A7R9BL60_9CRUS</name>
<dbReference type="InterPro" id="IPR001926">
    <property type="entry name" value="TrpB-like_PALP"/>
</dbReference>
<dbReference type="InterPro" id="IPR029044">
    <property type="entry name" value="Nucleotide-diphossugar_trans"/>
</dbReference>
<evidence type="ECO:0000256" key="2">
    <source>
        <dbReference type="ARBA" id="ARBA00009003"/>
    </source>
</evidence>
<reference evidence="8" key="1">
    <citation type="submission" date="2020-11" db="EMBL/GenBank/DDBJ databases">
        <authorList>
            <person name="Tran Van P."/>
        </authorList>
    </citation>
    <scope>NUCLEOTIDE SEQUENCE</scope>
</reference>
<dbReference type="EMBL" id="OA882623">
    <property type="protein sequence ID" value="CAD7276268.1"/>
    <property type="molecule type" value="Genomic_DNA"/>
</dbReference>
<dbReference type="InterPro" id="IPR007652">
    <property type="entry name" value="A1-4-GlycosylTfrase_dom"/>
</dbReference>
<evidence type="ECO:0000256" key="6">
    <source>
        <dbReference type="ARBA" id="ARBA00023136"/>
    </source>
</evidence>
<dbReference type="InterPro" id="IPR008942">
    <property type="entry name" value="ENTH_VHS"/>
</dbReference>
<evidence type="ECO:0000256" key="5">
    <source>
        <dbReference type="ARBA" id="ARBA00023034"/>
    </source>
</evidence>
<dbReference type="Proteomes" id="UP000678499">
    <property type="component" value="Unassembled WGS sequence"/>
</dbReference>
<dbReference type="InterPro" id="IPR041198">
    <property type="entry name" value="GGA_N-GAT"/>
</dbReference>
<dbReference type="Gene3D" id="1.25.40.90">
    <property type="match status" value="1"/>
</dbReference>
<dbReference type="GO" id="GO:0006688">
    <property type="term" value="P:glycosphingolipid biosynthetic process"/>
    <property type="evidence" value="ECO:0007669"/>
    <property type="project" value="TreeGrafter"/>
</dbReference>
<dbReference type="AlphaFoldDB" id="A0A7R9BL60"/>
<dbReference type="PROSITE" id="PS50179">
    <property type="entry name" value="VHS"/>
    <property type="match status" value="1"/>
</dbReference>
<dbReference type="InterPro" id="IPR051981">
    <property type="entry name" value="Glycosyltransf_32"/>
</dbReference>
<dbReference type="InterPro" id="IPR002014">
    <property type="entry name" value="VHS_dom"/>
</dbReference>
<dbReference type="EMBL" id="CAJPEX010000586">
    <property type="protein sequence ID" value="CAG0916420.1"/>
    <property type="molecule type" value="Genomic_DNA"/>
</dbReference>
<dbReference type="InterPro" id="IPR036052">
    <property type="entry name" value="TrpB-like_PALP_sf"/>
</dbReference>
<dbReference type="GO" id="GO:0016758">
    <property type="term" value="F:hexosyltransferase activity"/>
    <property type="evidence" value="ECO:0007669"/>
    <property type="project" value="TreeGrafter"/>
</dbReference>
<keyword evidence="3" id="KW-0328">Glycosyltransferase</keyword>
<dbReference type="GO" id="GO:0000139">
    <property type="term" value="C:Golgi membrane"/>
    <property type="evidence" value="ECO:0007669"/>
    <property type="project" value="UniProtKB-SubCell"/>
</dbReference>
<keyword evidence="5" id="KW-0333">Golgi apparatus</keyword>
<evidence type="ECO:0000313" key="9">
    <source>
        <dbReference type="Proteomes" id="UP000678499"/>
    </source>
</evidence>
<comment type="subcellular location">
    <subcellularLocation>
        <location evidence="1">Golgi apparatus membrane</location>
        <topology evidence="1">Single-pass type II membrane protein</topology>
    </subcellularLocation>
</comment>
<dbReference type="Pfam" id="PF18308">
    <property type="entry name" value="GGA_N-GAT"/>
    <property type="match status" value="1"/>
</dbReference>